<evidence type="ECO:0000313" key="6">
    <source>
        <dbReference type="Proteomes" id="UP000474567"/>
    </source>
</evidence>
<protein>
    <submittedName>
        <fullName evidence="5">Tyrosine recombinase XerC</fullName>
    </submittedName>
</protein>
<evidence type="ECO:0000256" key="3">
    <source>
        <dbReference type="ARBA" id="ARBA00023172"/>
    </source>
</evidence>
<evidence type="ECO:0000313" key="5">
    <source>
        <dbReference type="EMBL" id="CAA9202212.1"/>
    </source>
</evidence>
<dbReference type="InterPro" id="IPR011010">
    <property type="entry name" value="DNA_brk_join_enz"/>
</dbReference>
<dbReference type="PANTHER" id="PTHR30349:SF41">
    <property type="entry name" value="INTEGRASE_RECOMBINASE PROTEIN MJ0367-RELATED"/>
    <property type="match status" value="1"/>
</dbReference>
<feature type="domain" description="Tyr recombinase" evidence="4">
    <location>
        <begin position="220"/>
        <end position="405"/>
    </location>
</feature>
<reference evidence="5 6" key="1">
    <citation type="submission" date="2020-02" db="EMBL/GenBank/DDBJ databases">
        <authorList>
            <person name="Criscuolo A."/>
        </authorList>
    </citation>
    <scope>NUCLEOTIDE SEQUENCE [LARGE SCALE GENOMIC DNA]</scope>
    <source>
        <strain evidence="5">CECT7796</strain>
    </source>
</reference>
<proteinExistence type="inferred from homology"/>
<organism evidence="5 6">
    <name type="scientific">Flavobacterium collinsii</name>
    <dbReference type="NCBI Taxonomy" id="1114861"/>
    <lineage>
        <taxon>Bacteria</taxon>
        <taxon>Pseudomonadati</taxon>
        <taxon>Bacteroidota</taxon>
        <taxon>Flavobacteriia</taxon>
        <taxon>Flavobacteriales</taxon>
        <taxon>Flavobacteriaceae</taxon>
        <taxon>Flavobacterium</taxon>
    </lineage>
</organism>
<dbReference type="PANTHER" id="PTHR30349">
    <property type="entry name" value="PHAGE INTEGRASE-RELATED"/>
    <property type="match status" value="1"/>
</dbReference>
<dbReference type="Gene3D" id="1.10.443.10">
    <property type="entry name" value="Intergrase catalytic core"/>
    <property type="match status" value="1"/>
</dbReference>
<dbReference type="SUPFAM" id="SSF56349">
    <property type="entry name" value="DNA breaking-rejoining enzymes"/>
    <property type="match status" value="1"/>
</dbReference>
<keyword evidence="2" id="KW-0238">DNA-binding</keyword>
<dbReference type="Proteomes" id="UP000474567">
    <property type="component" value="Unassembled WGS sequence"/>
</dbReference>
<dbReference type="Gene3D" id="1.10.150.130">
    <property type="match status" value="1"/>
</dbReference>
<dbReference type="InterPro" id="IPR013762">
    <property type="entry name" value="Integrase-like_cat_sf"/>
</dbReference>
<dbReference type="Pfam" id="PF00589">
    <property type="entry name" value="Phage_integrase"/>
    <property type="match status" value="1"/>
</dbReference>
<evidence type="ECO:0000259" key="4">
    <source>
        <dbReference type="PROSITE" id="PS51898"/>
    </source>
</evidence>
<keyword evidence="3" id="KW-0233">DNA recombination</keyword>
<comment type="similarity">
    <text evidence="1">Belongs to the 'phage' integrase family.</text>
</comment>
<comment type="caution">
    <text evidence="5">The sequence shown here is derived from an EMBL/GenBank/DDBJ whole genome shotgun (WGS) entry which is preliminary data.</text>
</comment>
<evidence type="ECO:0000256" key="2">
    <source>
        <dbReference type="ARBA" id="ARBA00023125"/>
    </source>
</evidence>
<sequence length="417" mass="49548">MKYTFKLKEPNSEKETLILFTCSFKEENKKFVYSTGESILPKYWDKENKFPFVSGSKKGKTAETIKLQLNRYSDLLLETYSLYKRIGETLTSTILKKVFDEEFKKTVSGKNVFFDAFDEFMAEKKKQQAWAKATIKRYDNIKNILKNFEKVRKYKLTYSRINKTFHDEFTSYCMGDLKHINNTYARNLTLFKSFMYWSFEKKYTFNNAFIGFKKVPKVITNQIALTIEDLNNLMQHKFKTESLERVRDVFVFACVTGMRFGELSLISKSNVSEKCIMLKEDKDETKEAREIPLTNISRYILLKYDYKLPLIANQKQNKYIKDCFQEMEYNNMVQKVTTKGKENIKEDMFFYDRISTHTARRTFITMMKRQGKSDKLIASITGHNDMKTLNQYYQVNDDEKKEAMDEVFNVELKMKIV</sequence>
<dbReference type="EMBL" id="CADCST010000131">
    <property type="protein sequence ID" value="CAA9202212.1"/>
    <property type="molecule type" value="Genomic_DNA"/>
</dbReference>
<dbReference type="InterPro" id="IPR002104">
    <property type="entry name" value="Integrase_catalytic"/>
</dbReference>
<dbReference type="RefSeq" id="WP_173967975.1">
    <property type="nucleotide sequence ID" value="NZ_CADCST010000131.1"/>
</dbReference>
<evidence type="ECO:0000256" key="1">
    <source>
        <dbReference type="ARBA" id="ARBA00008857"/>
    </source>
</evidence>
<dbReference type="InterPro" id="IPR050090">
    <property type="entry name" value="Tyrosine_recombinase_XerCD"/>
</dbReference>
<dbReference type="PROSITE" id="PS51898">
    <property type="entry name" value="TYR_RECOMBINASE"/>
    <property type="match status" value="1"/>
</dbReference>
<gene>
    <name evidence="5" type="primary">xerC_5</name>
    <name evidence="5" type="ORF">FLACOL7796_04151</name>
</gene>
<name>A0ABN7EPR6_9FLAO</name>
<dbReference type="InterPro" id="IPR010998">
    <property type="entry name" value="Integrase_recombinase_N"/>
</dbReference>
<keyword evidence="6" id="KW-1185">Reference proteome</keyword>
<accession>A0ABN7EPR6</accession>